<dbReference type="Gene3D" id="2.70.70.10">
    <property type="entry name" value="Glucose Permease (Domain IIA)"/>
    <property type="match status" value="1"/>
</dbReference>
<evidence type="ECO:0000313" key="2">
    <source>
        <dbReference type="EMBL" id="QIB68628.1"/>
    </source>
</evidence>
<dbReference type="AlphaFoldDB" id="A0A858BU80"/>
<reference evidence="2 3" key="1">
    <citation type="submission" date="2020-02" db="EMBL/GenBank/DDBJ databases">
        <authorList>
            <person name="Kim Y.B."/>
            <person name="Roh S.W."/>
        </authorList>
    </citation>
    <scope>NUCLEOTIDE SEQUENCE [LARGE SCALE GENOMIC DNA]</scope>
    <source>
        <strain evidence="2 3">DSM 103574</strain>
    </source>
</reference>
<dbReference type="PANTHER" id="PTHR21666">
    <property type="entry name" value="PEPTIDASE-RELATED"/>
    <property type="match status" value="1"/>
</dbReference>
<proteinExistence type="predicted"/>
<dbReference type="InterPro" id="IPR011055">
    <property type="entry name" value="Dup_hybrid_motif"/>
</dbReference>
<dbReference type="KEGG" id="abut:Ami103574_04525"/>
<evidence type="ECO:0000313" key="3">
    <source>
        <dbReference type="Proteomes" id="UP000466848"/>
    </source>
</evidence>
<dbReference type="Proteomes" id="UP000466848">
    <property type="component" value="Chromosome"/>
</dbReference>
<dbReference type="SUPFAM" id="SSF51261">
    <property type="entry name" value="Duplicated hybrid motif"/>
    <property type="match status" value="1"/>
</dbReference>
<dbReference type="GO" id="GO:0004222">
    <property type="term" value="F:metalloendopeptidase activity"/>
    <property type="evidence" value="ECO:0007669"/>
    <property type="project" value="TreeGrafter"/>
</dbReference>
<dbReference type="EMBL" id="CP048649">
    <property type="protein sequence ID" value="QIB68628.1"/>
    <property type="molecule type" value="Genomic_DNA"/>
</dbReference>
<name>A0A858BU80_9FIRM</name>
<dbReference type="RefSeq" id="WP_163065491.1">
    <property type="nucleotide sequence ID" value="NZ_CP048649.1"/>
</dbReference>
<protein>
    <submittedName>
        <fullName evidence="2">M23 family metallopeptidase</fullName>
    </submittedName>
</protein>
<evidence type="ECO:0000259" key="1">
    <source>
        <dbReference type="Pfam" id="PF01551"/>
    </source>
</evidence>
<keyword evidence="3" id="KW-1185">Reference proteome</keyword>
<dbReference type="Pfam" id="PF01551">
    <property type="entry name" value="Peptidase_M23"/>
    <property type="match status" value="1"/>
</dbReference>
<feature type="domain" description="M23ase beta-sheet core" evidence="1">
    <location>
        <begin position="45"/>
        <end position="136"/>
    </location>
</feature>
<dbReference type="PANTHER" id="PTHR21666:SF270">
    <property type="entry name" value="MUREIN HYDROLASE ACTIVATOR ENVC"/>
    <property type="match status" value="1"/>
</dbReference>
<gene>
    <name evidence="2" type="ORF">Ami103574_04525</name>
</gene>
<accession>A0A858BU80</accession>
<dbReference type="InterPro" id="IPR016047">
    <property type="entry name" value="M23ase_b-sheet_dom"/>
</dbReference>
<dbReference type="CDD" id="cd12797">
    <property type="entry name" value="M23_peptidase"/>
    <property type="match status" value="1"/>
</dbReference>
<sequence length="193" mass="21056">MQLQHLPYTPLRITSGFGPRKTNIAGASTDHMGVDIGTDKSKPYTATDGGPVTAALPGTVVSSYYNNLRGWVVLLDHGTIEGQNIKTLYQHLKQAGSAVGTKVKAGDRIGTMGNTGVGAQLHLHFELRVNNTCVDPEPYLKNIKEVKTMENITLDEAKRIVKEKAGLDDNTIQYLLFYKYGETLVKKIAVAVQ</sequence>
<dbReference type="InterPro" id="IPR050570">
    <property type="entry name" value="Cell_wall_metabolism_enzyme"/>
</dbReference>
<organism evidence="2 3">
    <name type="scientific">Aminipila butyrica</name>
    <dbReference type="NCBI Taxonomy" id="433296"/>
    <lineage>
        <taxon>Bacteria</taxon>
        <taxon>Bacillati</taxon>
        <taxon>Bacillota</taxon>
        <taxon>Clostridia</taxon>
        <taxon>Peptostreptococcales</taxon>
        <taxon>Anaerovoracaceae</taxon>
        <taxon>Aminipila</taxon>
    </lineage>
</organism>